<dbReference type="Gene3D" id="1.10.1710.10">
    <property type="entry name" value="ProQ/FinO domain"/>
    <property type="match status" value="1"/>
</dbReference>
<protein>
    <submittedName>
        <fullName evidence="5">ProQ/FinO family protein</fullName>
    </submittedName>
</protein>
<organism evidence="5 6">
    <name type="scientific">Ancylobacter radicis</name>
    <dbReference type="NCBI Taxonomy" id="2836179"/>
    <lineage>
        <taxon>Bacteria</taxon>
        <taxon>Pseudomonadati</taxon>
        <taxon>Pseudomonadota</taxon>
        <taxon>Alphaproteobacteria</taxon>
        <taxon>Hyphomicrobiales</taxon>
        <taxon>Xanthobacteraceae</taxon>
        <taxon>Ancylobacter</taxon>
    </lineage>
</organism>
<sequence length="129" mass="14446">MSARSKKGRVARRNRWLRAEATREVLVERFPRTFMPKGERKIPLKVGIYQDLRIAAPDLSARKMADALHDYTTGRTYLRALVAGAHRIDLDGWPEGVVTTEEAVIAAQTLRDIDARNSPREAPHAASVA</sequence>
<evidence type="ECO:0000313" key="6">
    <source>
        <dbReference type="Proteomes" id="UP001166585"/>
    </source>
</evidence>
<dbReference type="PANTHER" id="PTHR38106">
    <property type="entry name" value="RNA CHAPERONE PROQ"/>
    <property type="match status" value="1"/>
</dbReference>
<evidence type="ECO:0000259" key="4">
    <source>
        <dbReference type="SMART" id="SM00945"/>
    </source>
</evidence>
<keyword evidence="6" id="KW-1185">Reference proteome</keyword>
<dbReference type="InterPro" id="IPR023529">
    <property type="entry name" value="ProQ"/>
</dbReference>
<comment type="caution">
    <text evidence="5">The sequence shown here is derived from an EMBL/GenBank/DDBJ whole genome shotgun (WGS) entry which is preliminary data.</text>
</comment>
<dbReference type="Pfam" id="PF04352">
    <property type="entry name" value="ProQ"/>
    <property type="match status" value="1"/>
</dbReference>
<reference evidence="5" key="1">
    <citation type="submission" date="2021-05" db="EMBL/GenBank/DDBJ databases">
        <authorList>
            <person name="Sun Q."/>
            <person name="Inoue M."/>
        </authorList>
    </citation>
    <scope>NUCLEOTIDE SEQUENCE</scope>
    <source>
        <strain evidence="5">VKM B-3255</strain>
    </source>
</reference>
<dbReference type="RefSeq" id="WP_213754057.1">
    <property type="nucleotide sequence ID" value="NZ_JAHCQH010000014.1"/>
</dbReference>
<dbReference type="InterPro" id="IPR016103">
    <property type="entry name" value="ProQ/FinO"/>
</dbReference>
<keyword evidence="3" id="KW-0143">Chaperone</keyword>
<dbReference type="InterPro" id="IPR036442">
    <property type="entry name" value="ProQ/FinO_sf"/>
</dbReference>
<evidence type="ECO:0000313" key="5">
    <source>
        <dbReference type="EMBL" id="MBS9476197.1"/>
    </source>
</evidence>
<feature type="domain" description="ProQ/FinO" evidence="4">
    <location>
        <begin position="17"/>
        <end position="126"/>
    </location>
</feature>
<name>A0ABS5R3Z6_9HYPH</name>
<accession>A0ABS5R3Z6</accession>
<dbReference type="PANTHER" id="PTHR38106:SF1">
    <property type="entry name" value="RNA CHAPERONE PROQ"/>
    <property type="match status" value="1"/>
</dbReference>
<dbReference type="Proteomes" id="UP001166585">
    <property type="component" value="Unassembled WGS sequence"/>
</dbReference>
<gene>
    <name evidence="5" type="ORF">KIP89_03665</name>
</gene>
<evidence type="ECO:0000256" key="3">
    <source>
        <dbReference type="ARBA" id="ARBA00023186"/>
    </source>
</evidence>
<keyword evidence="1" id="KW-0963">Cytoplasm</keyword>
<evidence type="ECO:0000256" key="2">
    <source>
        <dbReference type="ARBA" id="ARBA00022884"/>
    </source>
</evidence>
<dbReference type="SUPFAM" id="SSF48657">
    <property type="entry name" value="FinO-like"/>
    <property type="match status" value="1"/>
</dbReference>
<evidence type="ECO:0000256" key="1">
    <source>
        <dbReference type="ARBA" id="ARBA00022490"/>
    </source>
</evidence>
<dbReference type="EMBL" id="JAHCQH010000014">
    <property type="protein sequence ID" value="MBS9476197.1"/>
    <property type="molecule type" value="Genomic_DNA"/>
</dbReference>
<keyword evidence="2" id="KW-0694">RNA-binding</keyword>
<dbReference type="SMART" id="SM00945">
    <property type="entry name" value="ProQ"/>
    <property type="match status" value="1"/>
</dbReference>
<proteinExistence type="predicted"/>